<dbReference type="InterPro" id="IPR013088">
    <property type="entry name" value="Znf_NHR/GATA"/>
</dbReference>
<evidence type="ECO:0000256" key="8">
    <source>
        <dbReference type="ARBA" id="ARBA00023242"/>
    </source>
</evidence>
<proteinExistence type="predicted"/>
<accession>A0A7R9QDV7</accession>
<evidence type="ECO:0000313" key="10">
    <source>
        <dbReference type="EMBL" id="CAD7641135.1"/>
    </source>
</evidence>
<keyword evidence="5" id="KW-0238">DNA-binding</keyword>
<sequence>MCAKKSQKPKKSNMICGVCGDTAIARNFGAIACEPCKAFFRRYAFKQRWLICATYGKCNITVNTRSYCKKCRIEKCFSIGMRKEIIRTEEERQSKRLLIEENRLKKQKLNECSDSVDSTFNSYPGYL</sequence>
<dbReference type="Proteomes" id="UP000728032">
    <property type="component" value="Unassembled WGS sequence"/>
</dbReference>
<dbReference type="PRINTS" id="PR00047">
    <property type="entry name" value="STROIDFINGER"/>
</dbReference>
<dbReference type="GO" id="GO:0000978">
    <property type="term" value="F:RNA polymerase II cis-regulatory region sequence-specific DNA binding"/>
    <property type="evidence" value="ECO:0007669"/>
    <property type="project" value="TreeGrafter"/>
</dbReference>
<evidence type="ECO:0000256" key="6">
    <source>
        <dbReference type="ARBA" id="ARBA00023163"/>
    </source>
</evidence>
<feature type="domain" description="Nuclear receptor" evidence="9">
    <location>
        <begin position="13"/>
        <end position="88"/>
    </location>
</feature>
<keyword evidence="4" id="KW-0805">Transcription regulation</keyword>
<dbReference type="Pfam" id="PF00105">
    <property type="entry name" value="zf-C4"/>
    <property type="match status" value="1"/>
</dbReference>
<keyword evidence="3" id="KW-0862">Zinc</keyword>
<keyword evidence="6" id="KW-0804">Transcription</keyword>
<organism evidence="10">
    <name type="scientific">Oppiella nova</name>
    <dbReference type="NCBI Taxonomy" id="334625"/>
    <lineage>
        <taxon>Eukaryota</taxon>
        <taxon>Metazoa</taxon>
        <taxon>Ecdysozoa</taxon>
        <taxon>Arthropoda</taxon>
        <taxon>Chelicerata</taxon>
        <taxon>Arachnida</taxon>
        <taxon>Acari</taxon>
        <taxon>Acariformes</taxon>
        <taxon>Sarcoptiformes</taxon>
        <taxon>Oribatida</taxon>
        <taxon>Brachypylina</taxon>
        <taxon>Oppioidea</taxon>
        <taxon>Oppiidae</taxon>
        <taxon>Oppiella</taxon>
    </lineage>
</organism>
<dbReference type="GO" id="GO:0004879">
    <property type="term" value="F:nuclear receptor activity"/>
    <property type="evidence" value="ECO:0007669"/>
    <property type="project" value="TreeGrafter"/>
</dbReference>
<evidence type="ECO:0000256" key="4">
    <source>
        <dbReference type="ARBA" id="ARBA00023015"/>
    </source>
</evidence>
<evidence type="ECO:0000256" key="3">
    <source>
        <dbReference type="ARBA" id="ARBA00022833"/>
    </source>
</evidence>
<dbReference type="GO" id="GO:0008270">
    <property type="term" value="F:zinc ion binding"/>
    <property type="evidence" value="ECO:0007669"/>
    <property type="project" value="UniProtKB-KW"/>
</dbReference>
<dbReference type="InterPro" id="IPR001628">
    <property type="entry name" value="Znf_hrmn_rcpt"/>
</dbReference>
<dbReference type="PANTHER" id="PTHR24082:SF283">
    <property type="entry name" value="NUCLEAR HORMONE RECEPTOR HR96"/>
    <property type="match status" value="1"/>
</dbReference>
<keyword evidence="2" id="KW-0863">Zinc-finger</keyword>
<keyword evidence="8" id="KW-0539">Nucleus</keyword>
<dbReference type="Gene3D" id="3.30.50.10">
    <property type="entry name" value="Erythroid Transcription Factor GATA-1, subunit A"/>
    <property type="match status" value="1"/>
</dbReference>
<protein>
    <recommendedName>
        <fullName evidence="9">Nuclear receptor domain-containing protein</fullName>
    </recommendedName>
</protein>
<dbReference type="GO" id="GO:0030154">
    <property type="term" value="P:cell differentiation"/>
    <property type="evidence" value="ECO:0007669"/>
    <property type="project" value="TreeGrafter"/>
</dbReference>
<evidence type="ECO:0000256" key="2">
    <source>
        <dbReference type="ARBA" id="ARBA00022771"/>
    </source>
</evidence>
<dbReference type="SUPFAM" id="SSF57716">
    <property type="entry name" value="Glucocorticoid receptor-like (DNA-binding domain)"/>
    <property type="match status" value="1"/>
</dbReference>
<evidence type="ECO:0000256" key="5">
    <source>
        <dbReference type="ARBA" id="ARBA00023125"/>
    </source>
</evidence>
<dbReference type="InterPro" id="IPR050234">
    <property type="entry name" value="Nuclear_hormone_rcpt_NR1"/>
</dbReference>
<keyword evidence="7" id="KW-0675">Receptor</keyword>
<dbReference type="PROSITE" id="PS51030">
    <property type="entry name" value="NUCLEAR_REC_DBD_2"/>
    <property type="match status" value="1"/>
</dbReference>
<evidence type="ECO:0000256" key="1">
    <source>
        <dbReference type="ARBA" id="ARBA00022723"/>
    </source>
</evidence>
<name>A0A7R9QDV7_9ACAR</name>
<keyword evidence="1" id="KW-0479">Metal-binding</keyword>
<gene>
    <name evidence="10" type="ORF">ONB1V03_LOCUS2935</name>
</gene>
<dbReference type="GO" id="GO:0045944">
    <property type="term" value="P:positive regulation of transcription by RNA polymerase II"/>
    <property type="evidence" value="ECO:0007669"/>
    <property type="project" value="TreeGrafter"/>
</dbReference>
<dbReference type="OrthoDB" id="6159439at2759"/>
<reference evidence="10" key="1">
    <citation type="submission" date="2020-11" db="EMBL/GenBank/DDBJ databases">
        <authorList>
            <person name="Tran Van P."/>
        </authorList>
    </citation>
    <scope>NUCLEOTIDE SEQUENCE</scope>
</reference>
<dbReference type="AlphaFoldDB" id="A0A7R9QDV7"/>
<dbReference type="GO" id="GO:0000122">
    <property type="term" value="P:negative regulation of transcription by RNA polymerase II"/>
    <property type="evidence" value="ECO:0007669"/>
    <property type="project" value="TreeGrafter"/>
</dbReference>
<dbReference type="EMBL" id="CAJPVJ010000774">
    <property type="protein sequence ID" value="CAG2163356.1"/>
    <property type="molecule type" value="Genomic_DNA"/>
</dbReference>
<dbReference type="PANTHER" id="PTHR24082">
    <property type="entry name" value="NUCLEAR HORMONE RECEPTOR"/>
    <property type="match status" value="1"/>
</dbReference>
<keyword evidence="11" id="KW-1185">Reference proteome</keyword>
<evidence type="ECO:0000259" key="9">
    <source>
        <dbReference type="PROSITE" id="PS51030"/>
    </source>
</evidence>
<dbReference type="SMART" id="SM00399">
    <property type="entry name" value="ZnF_C4"/>
    <property type="match status" value="1"/>
</dbReference>
<dbReference type="PROSITE" id="PS00031">
    <property type="entry name" value="NUCLEAR_REC_DBD_1"/>
    <property type="match status" value="1"/>
</dbReference>
<dbReference type="EMBL" id="OC915599">
    <property type="protein sequence ID" value="CAD7641135.1"/>
    <property type="molecule type" value="Genomic_DNA"/>
</dbReference>
<evidence type="ECO:0000313" key="11">
    <source>
        <dbReference type="Proteomes" id="UP000728032"/>
    </source>
</evidence>
<evidence type="ECO:0000256" key="7">
    <source>
        <dbReference type="ARBA" id="ARBA00023170"/>
    </source>
</evidence>